<protein>
    <recommendedName>
        <fullName evidence="3">FlgN protein</fullName>
    </recommendedName>
</protein>
<accession>A0A4V2UY92</accession>
<dbReference type="RefSeq" id="WP_132807539.1">
    <property type="nucleotide sequence ID" value="NZ_SMAK01000011.1"/>
</dbReference>
<evidence type="ECO:0008006" key="3">
    <source>
        <dbReference type="Google" id="ProtNLM"/>
    </source>
</evidence>
<keyword evidence="2" id="KW-1185">Reference proteome</keyword>
<evidence type="ECO:0000313" key="2">
    <source>
        <dbReference type="Proteomes" id="UP000295678"/>
    </source>
</evidence>
<sequence length="154" mass="16458">MTPVKTIVRDADTARNFCIDLSATVDALISVLEEETALVRSARLSAATALGSAKFEASERYLKSYPTLRDSAGEIARLAPNEIDHLRERHHALESALSHNLAVLATARTVSETLIRGIADIFEAEGAGPTVYGADGQHAPTPRRGTAFSCNLAL</sequence>
<dbReference type="OrthoDB" id="7677847at2"/>
<dbReference type="Proteomes" id="UP000295678">
    <property type="component" value="Unassembled WGS sequence"/>
</dbReference>
<evidence type="ECO:0000313" key="1">
    <source>
        <dbReference type="EMBL" id="TCT06468.1"/>
    </source>
</evidence>
<organism evidence="1 2">
    <name type="scientific">Tepidamorphus gemmatus</name>
    <dbReference type="NCBI Taxonomy" id="747076"/>
    <lineage>
        <taxon>Bacteria</taxon>
        <taxon>Pseudomonadati</taxon>
        <taxon>Pseudomonadota</taxon>
        <taxon>Alphaproteobacteria</taxon>
        <taxon>Hyphomicrobiales</taxon>
        <taxon>Tepidamorphaceae</taxon>
        <taxon>Tepidamorphus</taxon>
    </lineage>
</organism>
<comment type="caution">
    <text evidence="1">The sequence shown here is derived from an EMBL/GenBank/DDBJ whole genome shotgun (WGS) entry which is preliminary data.</text>
</comment>
<dbReference type="EMBL" id="SMAK01000011">
    <property type="protein sequence ID" value="TCT06468.1"/>
    <property type="molecule type" value="Genomic_DNA"/>
</dbReference>
<name>A0A4V2UY92_9HYPH</name>
<reference evidence="1 2" key="1">
    <citation type="submission" date="2019-03" db="EMBL/GenBank/DDBJ databases">
        <title>Genomic Encyclopedia of Type Strains, Phase IV (KMG-IV): sequencing the most valuable type-strain genomes for metagenomic binning, comparative biology and taxonomic classification.</title>
        <authorList>
            <person name="Goeker M."/>
        </authorList>
    </citation>
    <scope>NUCLEOTIDE SEQUENCE [LARGE SCALE GENOMIC DNA]</scope>
    <source>
        <strain evidence="1 2">DSM 19345</strain>
    </source>
</reference>
<proteinExistence type="predicted"/>
<dbReference type="AlphaFoldDB" id="A0A4V2UY92"/>
<gene>
    <name evidence="1" type="ORF">EDC22_11151</name>
</gene>